<name>A0ABS1M3S9_9NOCA</name>
<evidence type="ECO:0000313" key="4">
    <source>
        <dbReference type="EMBL" id="MBL1075313.1"/>
    </source>
</evidence>
<comment type="caution">
    <text evidence="4">The sequence shown here is derived from an EMBL/GenBank/DDBJ whole genome shotgun (WGS) entry which is preliminary data.</text>
</comment>
<keyword evidence="1" id="KW-0472">Membrane</keyword>
<dbReference type="EMBL" id="JAERRJ010000004">
    <property type="protein sequence ID" value="MBL1075313.1"/>
    <property type="molecule type" value="Genomic_DNA"/>
</dbReference>
<dbReference type="InterPro" id="IPR058333">
    <property type="entry name" value="DUF8020"/>
</dbReference>
<proteinExistence type="predicted"/>
<evidence type="ECO:0000256" key="2">
    <source>
        <dbReference type="SAM" id="SignalP"/>
    </source>
</evidence>
<protein>
    <recommendedName>
        <fullName evidence="3">DUF8020 domain-containing protein</fullName>
    </recommendedName>
</protein>
<feature type="signal peptide" evidence="2">
    <location>
        <begin position="1"/>
        <end position="26"/>
    </location>
</feature>
<keyword evidence="1" id="KW-0812">Transmembrane</keyword>
<feature type="domain" description="DUF8020" evidence="3">
    <location>
        <begin position="38"/>
        <end position="105"/>
    </location>
</feature>
<accession>A0ABS1M3S9</accession>
<gene>
    <name evidence="4" type="ORF">JK358_13000</name>
</gene>
<reference evidence="4 5" key="1">
    <citation type="submission" date="2021-01" db="EMBL/GenBank/DDBJ databases">
        <title>WGS of actinomycetes isolated from Thailand.</title>
        <authorList>
            <person name="Thawai C."/>
        </authorList>
    </citation>
    <scope>NUCLEOTIDE SEQUENCE [LARGE SCALE GENOMIC DNA]</scope>
    <source>
        <strain evidence="4 5">LPG 2</strain>
    </source>
</reference>
<feature type="transmembrane region" description="Helical" evidence="1">
    <location>
        <begin position="183"/>
        <end position="205"/>
    </location>
</feature>
<dbReference type="Proteomes" id="UP000602198">
    <property type="component" value="Unassembled WGS sequence"/>
</dbReference>
<dbReference type="RefSeq" id="WP_201947157.1">
    <property type="nucleotide sequence ID" value="NZ_JAERRJ010000004.1"/>
</dbReference>
<feature type="transmembrane region" description="Helical" evidence="1">
    <location>
        <begin position="211"/>
        <end position="230"/>
    </location>
</feature>
<keyword evidence="5" id="KW-1185">Reference proteome</keyword>
<keyword evidence="1" id="KW-1133">Transmembrane helix</keyword>
<evidence type="ECO:0000259" key="3">
    <source>
        <dbReference type="Pfam" id="PF26059"/>
    </source>
</evidence>
<feature type="chain" id="PRO_5046267478" description="DUF8020 domain-containing protein" evidence="2">
    <location>
        <begin position="27"/>
        <end position="254"/>
    </location>
</feature>
<evidence type="ECO:0000313" key="5">
    <source>
        <dbReference type="Proteomes" id="UP000602198"/>
    </source>
</evidence>
<organism evidence="4 5">
    <name type="scientific">Nocardia acididurans</name>
    <dbReference type="NCBI Taxonomy" id="2802282"/>
    <lineage>
        <taxon>Bacteria</taxon>
        <taxon>Bacillati</taxon>
        <taxon>Actinomycetota</taxon>
        <taxon>Actinomycetes</taxon>
        <taxon>Mycobacteriales</taxon>
        <taxon>Nocardiaceae</taxon>
        <taxon>Nocardia</taxon>
    </lineage>
</organism>
<keyword evidence="2" id="KW-0732">Signal</keyword>
<sequence length="254" mass="25236">MKLRNSLVTATLATIAVGITSGSAWAAPAAEIPVQQEVHYEVSRQGDSAVLTTSDGKLQAVGEQLVLTDRAGTPVASVPLTYRMNNASYPIAAEINGGTAVLTPSREHGTPVADIAASEIVSTDAALRDVAESFTPRDQSALGVLAQRLTIGSAVAAIVGAVLGGGVGCLVGGAAGAAISSPVIALLLPFVGATIAGCVLGAATLGAVGTVVGLITVGGPLALFSAYQYFSTILTPCPAELAYCKDPSVPAPAK</sequence>
<dbReference type="Pfam" id="PF26059">
    <property type="entry name" value="DUF8020"/>
    <property type="match status" value="1"/>
</dbReference>
<feature type="transmembrane region" description="Helical" evidence="1">
    <location>
        <begin position="149"/>
        <end position="171"/>
    </location>
</feature>
<evidence type="ECO:0000256" key="1">
    <source>
        <dbReference type="SAM" id="Phobius"/>
    </source>
</evidence>